<comment type="cofactor">
    <cofactor evidence="1">
        <name>Mg(2+)</name>
        <dbReference type="ChEBI" id="CHEBI:18420"/>
    </cofactor>
</comment>
<dbReference type="Proteomes" id="UP000269692">
    <property type="component" value="Unassembled WGS sequence"/>
</dbReference>
<dbReference type="Pfam" id="PF13378">
    <property type="entry name" value="MR_MLE_C"/>
    <property type="match status" value="1"/>
</dbReference>
<gene>
    <name evidence="7" type="ORF">D9R14_12380</name>
</gene>
<accession>A0A3L7ACG1</accession>
<evidence type="ECO:0000256" key="4">
    <source>
        <dbReference type="ARBA" id="ARBA00022842"/>
    </source>
</evidence>
<dbReference type="SFLD" id="SFLDF00009">
    <property type="entry name" value="o-succinylbenzoate_synthase"/>
    <property type="match status" value="1"/>
</dbReference>
<dbReference type="InterPro" id="IPR036849">
    <property type="entry name" value="Enolase-like_C_sf"/>
</dbReference>
<dbReference type="GO" id="GO:0016854">
    <property type="term" value="F:racemase and epimerase activity"/>
    <property type="evidence" value="ECO:0007669"/>
    <property type="project" value="UniProtKB-ARBA"/>
</dbReference>
<dbReference type="InterPro" id="IPR029017">
    <property type="entry name" value="Enolase-like_N"/>
</dbReference>
<name>A0A3L7ACG1_9HYPH</name>
<reference evidence="7 8" key="1">
    <citation type="submission" date="2018-10" db="EMBL/GenBank/DDBJ databases">
        <title>Xanthobacter tagetidis genome sequencing and assembly.</title>
        <authorList>
            <person name="Maclea K.S."/>
            <person name="Goen A.E."/>
            <person name="Fatima S.A."/>
        </authorList>
    </citation>
    <scope>NUCLEOTIDE SEQUENCE [LARGE SCALE GENOMIC DNA]</scope>
    <source>
        <strain evidence="7 8">ATCC 700314</strain>
    </source>
</reference>
<dbReference type="PANTHER" id="PTHR48073:SF2">
    <property type="entry name" value="O-SUCCINYLBENZOATE SYNTHASE"/>
    <property type="match status" value="1"/>
</dbReference>
<comment type="caution">
    <text evidence="7">The sequence shown here is derived from an EMBL/GenBank/DDBJ whole genome shotgun (WGS) entry which is preliminary data.</text>
</comment>
<protein>
    <recommendedName>
        <fullName evidence="6">Mandelate racemase/muconate lactonizing enzyme C-terminal domain-containing protein</fullName>
    </recommendedName>
</protein>
<organism evidence="7 8">
    <name type="scientific">Xanthobacter tagetidis</name>
    <dbReference type="NCBI Taxonomy" id="60216"/>
    <lineage>
        <taxon>Bacteria</taxon>
        <taxon>Pseudomonadati</taxon>
        <taxon>Pseudomonadota</taxon>
        <taxon>Alphaproteobacteria</taxon>
        <taxon>Hyphomicrobiales</taxon>
        <taxon>Xanthobacteraceae</taxon>
        <taxon>Xanthobacter</taxon>
    </lineage>
</organism>
<dbReference type="InterPro" id="IPR013341">
    <property type="entry name" value="Mandelate_racemase_N_dom"/>
</dbReference>
<dbReference type="SUPFAM" id="SSF51604">
    <property type="entry name" value="Enolase C-terminal domain-like"/>
    <property type="match status" value="1"/>
</dbReference>
<dbReference type="Gene3D" id="3.20.20.120">
    <property type="entry name" value="Enolase-like C-terminal domain"/>
    <property type="match status" value="1"/>
</dbReference>
<dbReference type="InterPro" id="IPR029065">
    <property type="entry name" value="Enolase_C-like"/>
</dbReference>
<sequence>MATIERIDIYPVAIPLRTPMVLASETISAAQNLIVRIGDDEGHWGWGESASAPTMNGELLAGMTAAVRQRLAPALLGQDCDSLPGLEQRIDGAIRGNTGAKAAVAIALTDLLARRRGVPFHAVLGPRRQERVPLIAMIGTKDFLAEAESALAEGFTHFKIKVGRADVDADVRLTQAVRAAIRPESHLSADANMGWSVAQAQAYLSAARPARLAYLEQPVGDGDAEGFAALARADPTPLCLDEGLHGLADLKTYARDRAIAGAGLKALKFGPLSRVVAAIDLMRAHDLVPVVASKIAETSIGSAASLHLAALAHDAAWGVSLTHRYLAADVVDVPLPATGLARISEAPGLGITPNLGMIRAHMQPD</sequence>
<dbReference type="EMBL" id="RCTF01000009">
    <property type="protein sequence ID" value="RLP78176.1"/>
    <property type="molecule type" value="Genomic_DNA"/>
</dbReference>
<dbReference type="GO" id="GO:0046872">
    <property type="term" value="F:metal ion binding"/>
    <property type="evidence" value="ECO:0007669"/>
    <property type="project" value="UniProtKB-KW"/>
</dbReference>
<evidence type="ECO:0000256" key="3">
    <source>
        <dbReference type="ARBA" id="ARBA00022723"/>
    </source>
</evidence>
<keyword evidence="3" id="KW-0479">Metal-binding</keyword>
<evidence type="ECO:0000256" key="2">
    <source>
        <dbReference type="ARBA" id="ARBA00008031"/>
    </source>
</evidence>
<evidence type="ECO:0000313" key="8">
    <source>
        <dbReference type="Proteomes" id="UP000269692"/>
    </source>
</evidence>
<dbReference type="FunFam" id="3.30.390.10:FF:000009">
    <property type="entry name" value="Hydrophobic dipeptide epimerase"/>
    <property type="match status" value="1"/>
</dbReference>
<comment type="similarity">
    <text evidence="2">Belongs to the mandelate racemase/muconate lactonizing enzyme family.</text>
</comment>
<dbReference type="SFLD" id="SFLDS00001">
    <property type="entry name" value="Enolase"/>
    <property type="match status" value="1"/>
</dbReference>
<dbReference type="AlphaFoldDB" id="A0A3L7ACG1"/>
<evidence type="ECO:0000259" key="6">
    <source>
        <dbReference type="SMART" id="SM00922"/>
    </source>
</evidence>
<dbReference type="GO" id="GO:0006518">
    <property type="term" value="P:peptide metabolic process"/>
    <property type="evidence" value="ECO:0007669"/>
    <property type="project" value="UniProtKB-ARBA"/>
</dbReference>
<dbReference type="RefSeq" id="WP_121623642.1">
    <property type="nucleotide sequence ID" value="NZ_JACIIW010000009.1"/>
</dbReference>
<proteinExistence type="inferred from homology"/>
<dbReference type="Gene3D" id="3.30.390.10">
    <property type="entry name" value="Enolase-like, N-terminal domain"/>
    <property type="match status" value="1"/>
</dbReference>
<evidence type="ECO:0000256" key="5">
    <source>
        <dbReference type="ARBA" id="ARBA00023235"/>
    </source>
</evidence>
<keyword evidence="5" id="KW-0413">Isomerase</keyword>
<evidence type="ECO:0000256" key="1">
    <source>
        <dbReference type="ARBA" id="ARBA00001946"/>
    </source>
</evidence>
<keyword evidence="4" id="KW-0460">Magnesium</keyword>
<feature type="domain" description="Mandelate racemase/muconate lactonizing enzyme C-terminal" evidence="6">
    <location>
        <begin position="140"/>
        <end position="237"/>
    </location>
</feature>
<dbReference type="InterPro" id="IPR013342">
    <property type="entry name" value="Mandelate_racemase_C"/>
</dbReference>
<evidence type="ECO:0000313" key="7">
    <source>
        <dbReference type="EMBL" id="RLP78176.1"/>
    </source>
</evidence>
<dbReference type="SUPFAM" id="SSF54826">
    <property type="entry name" value="Enolase N-terminal domain-like"/>
    <property type="match status" value="1"/>
</dbReference>
<dbReference type="PANTHER" id="PTHR48073">
    <property type="entry name" value="O-SUCCINYLBENZOATE SYNTHASE-RELATED"/>
    <property type="match status" value="1"/>
</dbReference>
<keyword evidence="8" id="KW-1185">Reference proteome</keyword>
<dbReference type="SFLD" id="SFLDG00180">
    <property type="entry name" value="muconate_cycloisomerase"/>
    <property type="match status" value="1"/>
</dbReference>
<dbReference type="Pfam" id="PF02746">
    <property type="entry name" value="MR_MLE_N"/>
    <property type="match status" value="1"/>
</dbReference>
<dbReference type="OrthoDB" id="9802699at2"/>
<dbReference type="SMART" id="SM00922">
    <property type="entry name" value="MR_MLE"/>
    <property type="match status" value="1"/>
</dbReference>